<name>A0A2T0KF46_9ACTN</name>
<evidence type="ECO:0000313" key="3">
    <source>
        <dbReference type="Proteomes" id="UP000239415"/>
    </source>
</evidence>
<dbReference type="Pfam" id="PF01636">
    <property type="entry name" value="APH"/>
    <property type="match status" value="1"/>
</dbReference>
<keyword evidence="3" id="KW-1185">Reference proteome</keyword>
<proteinExistence type="predicted"/>
<keyword evidence="2" id="KW-0808">Transferase</keyword>
<dbReference type="SUPFAM" id="SSF56112">
    <property type="entry name" value="Protein kinase-like (PK-like)"/>
    <property type="match status" value="1"/>
</dbReference>
<reference evidence="2 3" key="1">
    <citation type="submission" date="2018-03" db="EMBL/GenBank/DDBJ databases">
        <title>Genomic Encyclopedia of Archaeal and Bacterial Type Strains, Phase II (KMG-II): from individual species to whole genera.</title>
        <authorList>
            <person name="Goeker M."/>
        </authorList>
    </citation>
    <scope>NUCLEOTIDE SEQUENCE [LARGE SCALE GENOMIC DNA]</scope>
    <source>
        <strain evidence="2 3">DSM 43146</strain>
    </source>
</reference>
<organism evidence="2 3">
    <name type="scientific">Actinoplanes italicus</name>
    <dbReference type="NCBI Taxonomy" id="113567"/>
    <lineage>
        <taxon>Bacteria</taxon>
        <taxon>Bacillati</taxon>
        <taxon>Actinomycetota</taxon>
        <taxon>Actinomycetes</taxon>
        <taxon>Micromonosporales</taxon>
        <taxon>Micromonosporaceae</taxon>
        <taxon>Actinoplanes</taxon>
    </lineage>
</organism>
<protein>
    <submittedName>
        <fullName evidence="2">Phosphotransferase family enzyme</fullName>
    </submittedName>
</protein>
<accession>A0A2T0KF46</accession>
<dbReference type="GO" id="GO:0016740">
    <property type="term" value="F:transferase activity"/>
    <property type="evidence" value="ECO:0007669"/>
    <property type="project" value="UniProtKB-KW"/>
</dbReference>
<evidence type="ECO:0000313" key="2">
    <source>
        <dbReference type="EMBL" id="PRX21975.1"/>
    </source>
</evidence>
<dbReference type="EMBL" id="PVMZ01000005">
    <property type="protein sequence ID" value="PRX21975.1"/>
    <property type="molecule type" value="Genomic_DNA"/>
</dbReference>
<dbReference type="RefSeq" id="WP_170153857.1">
    <property type="nucleotide sequence ID" value="NZ_BOMO01000035.1"/>
</dbReference>
<gene>
    <name evidence="2" type="ORF">CLV67_105152</name>
</gene>
<sequence length="296" mass="31797">MESLLTELGLGSLTLVHSLSHQVYLGPDVVLKVIDADRHTRLDREIALAPDLPAGITAPLLSSGLHTLDGREVRYACYTRMPGSPPGWGLPGLDARAACSLAEQAVQRLGRLHTWTPPDRAADVLRQPLDHGGFAGRDALLTLLDDLAAADDDSVVPPPLLNGLTAIAANAPSHAGTGVPVHADCHWGNWLATGDRLTALLDFEWARFGEPLDDWFFVISLSGPHRNAVLDVVARETAISPGDLRAACEVRHATYLASDILLALTAPGDVPPTLLSDRRTGLEELVNDRSWRRSGR</sequence>
<dbReference type="AlphaFoldDB" id="A0A2T0KF46"/>
<dbReference type="InterPro" id="IPR002575">
    <property type="entry name" value="Aminoglycoside_PTrfase"/>
</dbReference>
<evidence type="ECO:0000259" key="1">
    <source>
        <dbReference type="Pfam" id="PF01636"/>
    </source>
</evidence>
<feature type="domain" description="Aminoglycoside phosphotransferase" evidence="1">
    <location>
        <begin position="28"/>
        <end position="233"/>
    </location>
</feature>
<dbReference type="Gene3D" id="3.90.1200.10">
    <property type="match status" value="1"/>
</dbReference>
<dbReference type="InterPro" id="IPR011009">
    <property type="entry name" value="Kinase-like_dom_sf"/>
</dbReference>
<dbReference type="Proteomes" id="UP000239415">
    <property type="component" value="Unassembled WGS sequence"/>
</dbReference>
<comment type="caution">
    <text evidence="2">The sequence shown here is derived from an EMBL/GenBank/DDBJ whole genome shotgun (WGS) entry which is preliminary data.</text>
</comment>